<dbReference type="Proteomes" id="UP000823824">
    <property type="component" value="Unassembled WGS sequence"/>
</dbReference>
<proteinExistence type="predicted"/>
<name>A0A9D2LJX8_9FIRM</name>
<dbReference type="AlphaFoldDB" id="A0A9D2LJX8"/>
<comment type="caution">
    <text evidence="1">The sequence shown here is derived from an EMBL/GenBank/DDBJ whole genome shotgun (WGS) entry which is preliminary data.</text>
</comment>
<gene>
    <name evidence="1" type="ORF">H9787_09350</name>
</gene>
<protein>
    <submittedName>
        <fullName evidence="1">Uncharacterized protein</fullName>
    </submittedName>
</protein>
<evidence type="ECO:0000313" key="1">
    <source>
        <dbReference type="EMBL" id="HJB13905.1"/>
    </source>
</evidence>
<evidence type="ECO:0000313" key="2">
    <source>
        <dbReference type="Proteomes" id="UP000823824"/>
    </source>
</evidence>
<reference evidence="1" key="2">
    <citation type="submission" date="2021-04" db="EMBL/GenBank/DDBJ databases">
        <authorList>
            <person name="Gilroy R."/>
        </authorList>
    </citation>
    <scope>NUCLEOTIDE SEQUENCE</scope>
    <source>
        <strain evidence="1">ChiBcec18-1249</strain>
    </source>
</reference>
<dbReference type="EMBL" id="DWZJ01000085">
    <property type="protein sequence ID" value="HJB13905.1"/>
    <property type="molecule type" value="Genomic_DNA"/>
</dbReference>
<sequence length="241" mass="28004">MAVWDRWLCGGDSLVLTPTEWKTLMDEAFSPLLERKLGLSYLGSYFWAGPWEDHRRRMVRVFLINQSSGTLQWGWAFDFAPHLSGKRLAWHRTDRSARQDVWEVSPDFVKSTGPARDRVTFSAWGRDHRAILREHRRAALALLPQIRRYYAGTARPEALLRSMETALEDPYVRFTQGTQLTISAAFLAAALGRTEHGRELLAQLNFSEQYQETRHLLAERLDRQPRLWPEKGEMGDDPDHR</sequence>
<accession>A0A9D2LJX8</accession>
<reference evidence="1" key="1">
    <citation type="journal article" date="2021" name="PeerJ">
        <title>Extensive microbial diversity within the chicken gut microbiome revealed by metagenomics and culture.</title>
        <authorList>
            <person name="Gilroy R."/>
            <person name="Ravi A."/>
            <person name="Getino M."/>
            <person name="Pursley I."/>
            <person name="Horton D.L."/>
            <person name="Alikhan N.F."/>
            <person name="Baker D."/>
            <person name="Gharbi K."/>
            <person name="Hall N."/>
            <person name="Watson M."/>
            <person name="Adriaenssens E.M."/>
            <person name="Foster-Nyarko E."/>
            <person name="Jarju S."/>
            <person name="Secka A."/>
            <person name="Antonio M."/>
            <person name="Oren A."/>
            <person name="Chaudhuri R.R."/>
            <person name="La Ragione R."/>
            <person name="Hildebrand F."/>
            <person name="Pallen M.J."/>
        </authorList>
    </citation>
    <scope>NUCLEOTIDE SEQUENCE</scope>
    <source>
        <strain evidence="1">ChiBcec18-1249</strain>
    </source>
</reference>
<organism evidence="1 2">
    <name type="scientific">Candidatus Oscillibacter excrementigallinarum</name>
    <dbReference type="NCBI Taxonomy" id="2838716"/>
    <lineage>
        <taxon>Bacteria</taxon>
        <taxon>Bacillati</taxon>
        <taxon>Bacillota</taxon>
        <taxon>Clostridia</taxon>
        <taxon>Eubacteriales</taxon>
        <taxon>Oscillospiraceae</taxon>
        <taxon>Oscillibacter</taxon>
    </lineage>
</organism>